<dbReference type="SUPFAM" id="SSF57059">
    <property type="entry name" value="omega toxin-like"/>
    <property type="match status" value="1"/>
</dbReference>
<organism evidence="3">
    <name type="scientific">Campoletis sonorensis ichnovirus</name>
    <name type="common">CsIV</name>
    <dbReference type="NCBI Taxonomy" id="10484"/>
    <lineage>
        <taxon>Viruses</taxon>
        <taxon>Viruses incertae sedis</taxon>
        <taxon>Polydnaviriformidae</taxon>
        <taxon>Ichnoviriform</taxon>
    </lineage>
</organism>
<evidence type="ECO:0000256" key="1">
    <source>
        <dbReference type="SAM" id="Phobius"/>
    </source>
</evidence>
<organismHost>
    <name type="scientific">Campoletis sonorensis</name>
    <dbReference type="NCBI Taxonomy" id="7416"/>
</organismHost>
<protein>
    <submittedName>
        <fullName evidence="3">AHv1.0 cys-motif protein</fullName>
    </submittedName>
</protein>
<sequence length="224" mass="25700">MYILWVSIVATVIVTPEAAVKPECIPNWSNVSTAFSSLMLKNCSSIRLTEVFSHLATCWMFIFSFARDTSCLVPSHRCLHTITPCCHQQSLERGQVLPHDFICWRFGSGLCTPLHKIPNLEKYAQLIKDVNSTNFATRYLSYWKDLGKNGSETPMLEDRIQGLRECEKEADPPVETSYTFDVFFIFLAVVIFSVFSICSIIHSMTTVGFRFFPDAFVNSWYYFH</sequence>
<feature type="domain" description="Cysteine rich" evidence="2">
    <location>
        <begin position="68"/>
        <end position="145"/>
    </location>
</feature>
<proteinExistence type="predicted"/>
<reference evidence="3" key="1">
    <citation type="journal article" date="2003" name="Immunogenetics">
        <title>Diversifying selection in a parasitoid's symbiotic virus among genes involved in inhibiting host immunity.</title>
        <authorList>
            <person name="Dupas S."/>
            <person name="Turnbull M.W."/>
            <person name="Webb B.A."/>
        </authorList>
    </citation>
    <scope>NUCLEOTIDE SEQUENCE</scope>
</reference>
<accession>Q80KH9</accession>
<name>Q80KH9_CSIV</name>
<keyword evidence="1" id="KW-0812">Transmembrane</keyword>
<keyword evidence="1" id="KW-1133">Transmembrane helix</keyword>
<evidence type="ECO:0000313" key="3">
    <source>
        <dbReference type="EMBL" id="AAO43442.1"/>
    </source>
</evidence>
<dbReference type="Gene3D" id="4.10.40.20">
    <property type="match status" value="1"/>
</dbReference>
<dbReference type="EMBL" id="AY197489">
    <property type="protein sequence ID" value="AAO43442.1"/>
    <property type="molecule type" value="Genomic_DNA"/>
</dbReference>
<dbReference type="InterPro" id="IPR012641">
    <property type="entry name" value="Polydnavirus_Cys-rich"/>
</dbReference>
<keyword evidence="1" id="KW-0472">Membrane</keyword>
<dbReference type="Pfam" id="PF08008">
    <property type="entry name" value="Viral_cys_rich"/>
    <property type="match status" value="1"/>
</dbReference>
<feature type="transmembrane region" description="Helical" evidence="1">
    <location>
        <begin position="182"/>
        <end position="201"/>
    </location>
</feature>
<evidence type="ECO:0000259" key="2">
    <source>
        <dbReference type="Pfam" id="PF08008"/>
    </source>
</evidence>